<accession>A0A401GH27</accession>
<dbReference type="InParanoid" id="A0A401GH27"/>
<dbReference type="EMBL" id="BFAD01000003">
    <property type="protein sequence ID" value="GBE81504.1"/>
    <property type="molecule type" value="Genomic_DNA"/>
</dbReference>
<dbReference type="AlphaFoldDB" id="A0A401GH27"/>
<comment type="caution">
    <text evidence="1">The sequence shown here is derived from an EMBL/GenBank/DDBJ whole genome shotgun (WGS) entry which is preliminary data.</text>
</comment>
<keyword evidence="2" id="KW-1185">Reference proteome</keyword>
<organism evidence="1 2">
    <name type="scientific">Sparassis crispa</name>
    <dbReference type="NCBI Taxonomy" id="139825"/>
    <lineage>
        <taxon>Eukaryota</taxon>
        <taxon>Fungi</taxon>
        <taxon>Dikarya</taxon>
        <taxon>Basidiomycota</taxon>
        <taxon>Agaricomycotina</taxon>
        <taxon>Agaricomycetes</taxon>
        <taxon>Polyporales</taxon>
        <taxon>Sparassidaceae</taxon>
        <taxon>Sparassis</taxon>
    </lineage>
</organism>
<sequence>MQSDPTGSPCGPVGKADEIQYAQRGSNAPLTFRLPSQRYINTTAMKFSLQAIIATATLALTVSGMALPAAETAAVVGFNPMHADATGSA</sequence>
<name>A0A401GH27_9APHY</name>
<evidence type="ECO:0000313" key="2">
    <source>
        <dbReference type="Proteomes" id="UP000287166"/>
    </source>
</evidence>
<gene>
    <name evidence="1" type="ORF">SCP_0312330</name>
</gene>
<proteinExistence type="predicted"/>
<protein>
    <submittedName>
        <fullName evidence="1">Uncharacterized protein</fullName>
    </submittedName>
</protein>
<dbReference type="GeneID" id="38778421"/>
<dbReference type="Proteomes" id="UP000287166">
    <property type="component" value="Unassembled WGS sequence"/>
</dbReference>
<dbReference type="RefSeq" id="XP_027612417.1">
    <property type="nucleotide sequence ID" value="XM_027756616.1"/>
</dbReference>
<reference evidence="1 2" key="1">
    <citation type="journal article" date="2018" name="Sci. Rep.">
        <title>Genome sequence of the cauliflower mushroom Sparassis crispa (Hanabiratake) and its association with beneficial usage.</title>
        <authorList>
            <person name="Kiyama R."/>
            <person name="Furutani Y."/>
            <person name="Kawaguchi K."/>
            <person name="Nakanishi T."/>
        </authorList>
    </citation>
    <scope>NUCLEOTIDE SEQUENCE [LARGE SCALE GENOMIC DNA]</scope>
</reference>
<evidence type="ECO:0000313" key="1">
    <source>
        <dbReference type="EMBL" id="GBE81504.1"/>
    </source>
</evidence>